<evidence type="ECO:0000256" key="3">
    <source>
        <dbReference type="ARBA" id="ARBA00022723"/>
    </source>
</evidence>
<comment type="cofactor">
    <cofactor evidence="6">
        <name>[2Fe-2S] cluster</name>
        <dbReference type="ChEBI" id="CHEBI:190135"/>
    </cofactor>
</comment>
<dbReference type="GO" id="GO:0046872">
    <property type="term" value="F:metal ion binding"/>
    <property type="evidence" value="ECO:0007669"/>
    <property type="project" value="UniProtKB-KW"/>
</dbReference>
<dbReference type="CDD" id="cd00207">
    <property type="entry name" value="fer2"/>
    <property type="match status" value="1"/>
</dbReference>
<keyword evidence="9" id="KW-1185">Reference proteome</keyword>
<dbReference type="OrthoDB" id="268593at2759"/>
<dbReference type="InterPro" id="IPR001055">
    <property type="entry name" value="Adrenodoxin-like"/>
</dbReference>
<dbReference type="PANTHER" id="PTHR23426">
    <property type="entry name" value="FERREDOXIN/ADRENODOXIN"/>
    <property type="match status" value="1"/>
</dbReference>
<dbReference type="Proteomes" id="UP000054217">
    <property type="component" value="Unassembled WGS sequence"/>
</dbReference>
<dbReference type="GO" id="GO:0051537">
    <property type="term" value="F:2 iron, 2 sulfur cluster binding"/>
    <property type="evidence" value="ECO:0007669"/>
    <property type="project" value="UniProtKB-KW"/>
</dbReference>
<protein>
    <recommendedName>
        <fullName evidence="7">2Fe-2S ferredoxin-type domain-containing protein</fullName>
    </recommendedName>
</protein>
<dbReference type="InterPro" id="IPR036010">
    <property type="entry name" value="2Fe-2S_ferredoxin-like_sf"/>
</dbReference>
<dbReference type="GO" id="GO:0009055">
    <property type="term" value="F:electron transfer activity"/>
    <property type="evidence" value="ECO:0007669"/>
    <property type="project" value="TreeGrafter"/>
</dbReference>
<dbReference type="GO" id="GO:0005739">
    <property type="term" value="C:mitochondrion"/>
    <property type="evidence" value="ECO:0007669"/>
    <property type="project" value="TreeGrafter"/>
</dbReference>
<dbReference type="Pfam" id="PF00111">
    <property type="entry name" value="Fer2"/>
    <property type="match status" value="1"/>
</dbReference>
<dbReference type="InterPro" id="IPR018298">
    <property type="entry name" value="Adrenodoxin_Fe-S_BS"/>
</dbReference>
<dbReference type="STRING" id="870435.A0A0C3JYR8"/>
<keyword evidence="4" id="KW-0408">Iron</keyword>
<dbReference type="SUPFAM" id="SSF54292">
    <property type="entry name" value="2Fe-2S ferredoxin-like"/>
    <property type="match status" value="1"/>
</dbReference>
<dbReference type="PANTHER" id="PTHR23426:SF65">
    <property type="entry name" value="FERREDOXIN-2, MITOCHONDRIAL"/>
    <property type="match status" value="1"/>
</dbReference>
<evidence type="ECO:0000256" key="1">
    <source>
        <dbReference type="ARBA" id="ARBA00010914"/>
    </source>
</evidence>
<evidence type="ECO:0000313" key="8">
    <source>
        <dbReference type="EMBL" id="KIO02537.1"/>
    </source>
</evidence>
<dbReference type="PROSITE" id="PS00814">
    <property type="entry name" value="ADX"/>
    <property type="match status" value="1"/>
</dbReference>
<keyword evidence="5" id="KW-0411">Iron-sulfur</keyword>
<evidence type="ECO:0000256" key="6">
    <source>
        <dbReference type="ARBA" id="ARBA00034078"/>
    </source>
</evidence>
<dbReference type="InterPro" id="IPR001041">
    <property type="entry name" value="2Fe-2S_ferredoxin-type"/>
</dbReference>
<dbReference type="GO" id="GO:0140647">
    <property type="term" value="P:P450-containing electron transport chain"/>
    <property type="evidence" value="ECO:0007669"/>
    <property type="project" value="InterPro"/>
</dbReference>
<name>A0A0C3JYR8_PISTI</name>
<dbReference type="PRINTS" id="PR00355">
    <property type="entry name" value="ADRENODOXIN"/>
</dbReference>
<proteinExistence type="inferred from homology"/>
<dbReference type="AlphaFoldDB" id="A0A0C3JYR8"/>
<dbReference type="EMBL" id="KN831981">
    <property type="protein sequence ID" value="KIO02537.1"/>
    <property type="molecule type" value="Genomic_DNA"/>
</dbReference>
<dbReference type="HOGENOM" id="CLU_082632_0_2_1"/>
<keyword evidence="3" id="KW-0479">Metal-binding</keyword>
<gene>
    <name evidence="8" type="ORF">M404DRAFT_1002141</name>
</gene>
<evidence type="ECO:0000256" key="5">
    <source>
        <dbReference type="ARBA" id="ARBA00023014"/>
    </source>
</evidence>
<reference evidence="9" key="2">
    <citation type="submission" date="2015-01" db="EMBL/GenBank/DDBJ databases">
        <title>Evolutionary Origins and Diversification of the Mycorrhizal Mutualists.</title>
        <authorList>
            <consortium name="DOE Joint Genome Institute"/>
            <consortium name="Mycorrhizal Genomics Consortium"/>
            <person name="Kohler A."/>
            <person name="Kuo A."/>
            <person name="Nagy L.G."/>
            <person name="Floudas D."/>
            <person name="Copeland A."/>
            <person name="Barry K.W."/>
            <person name="Cichocki N."/>
            <person name="Veneault-Fourrey C."/>
            <person name="LaButti K."/>
            <person name="Lindquist E.A."/>
            <person name="Lipzen A."/>
            <person name="Lundell T."/>
            <person name="Morin E."/>
            <person name="Murat C."/>
            <person name="Riley R."/>
            <person name="Ohm R."/>
            <person name="Sun H."/>
            <person name="Tunlid A."/>
            <person name="Henrissat B."/>
            <person name="Grigoriev I.V."/>
            <person name="Hibbett D.S."/>
            <person name="Martin F."/>
        </authorList>
    </citation>
    <scope>NUCLEOTIDE SEQUENCE [LARGE SCALE GENOMIC DNA]</scope>
    <source>
        <strain evidence="9">Marx 270</strain>
    </source>
</reference>
<sequence>MSFKFLRQLARIPGCTRVHAPPLAQSTWGTTYRRRDSSRYILRRYLHGTSIQQHGQITRPKPGTGIKLHFKDHKGNPIKTIEAREGDDILSLAHEWDIDLEGACEGSIACSTCHVILQPETYDTLPEPSDDENDMLDLAFGLTDTSRLGCQVQVTKEMDGTEIRLPSATRNMFVDGKKPTHH</sequence>
<dbReference type="InParanoid" id="A0A0C3JYR8"/>
<dbReference type="PROSITE" id="PS51085">
    <property type="entry name" value="2FE2S_FER_2"/>
    <property type="match status" value="1"/>
</dbReference>
<accession>A0A0C3JYR8</accession>
<evidence type="ECO:0000256" key="4">
    <source>
        <dbReference type="ARBA" id="ARBA00023004"/>
    </source>
</evidence>
<evidence type="ECO:0000256" key="2">
    <source>
        <dbReference type="ARBA" id="ARBA00022714"/>
    </source>
</evidence>
<dbReference type="Gene3D" id="3.10.20.30">
    <property type="match status" value="1"/>
</dbReference>
<dbReference type="InterPro" id="IPR012675">
    <property type="entry name" value="Beta-grasp_dom_sf"/>
</dbReference>
<keyword evidence="2" id="KW-0001">2Fe-2S</keyword>
<evidence type="ECO:0000259" key="7">
    <source>
        <dbReference type="PROSITE" id="PS51085"/>
    </source>
</evidence>
<organism evidence="8 9">
    <name type="scientific">Pisolithus tinctorius Marx 270</name>
    <dbReference type="NCBI Taxonomy" id="870435"/>
    <lineage>
        <taxon>Eukaryota</taxon>
        <taxon>Fungi</taxon>
        <taxon>Dikarya</taxon>
        <taxon>Basidiomycota</taxon>
        <taxon>Agaricomycotina</taxon>
        <taxon>Agaricomycetes</taxon>
        <taxon>Agaricomycetidae</taxon>
        <taxon>Boletales</taxon>
        <taxon>Sclerodermatineae</taxon>
        <taxon>Pisolithaceae</taxon>
        <taxon>Pisolithus</taxon>
    </lineage>
</organism>
<feature type="domain" description="2Fe-2S ferredoxin-type" evidence="7">
    <location>
        <begin position="64"/>
        <end position="169"/>
    </location>
</feature>
<reference evidence="8 9" key="1">
    <citation type="submission" date="2014-04" db="EMBL/GenBank/DDBJ databases">
        <authorList>
            <consortium name="DOE Joint Genome Institute"/>
            <person name="Kuo A."/>
            <person name="Kohler A."/>
            <person name="Costa M.D."/>
            <person name="Nagy L.G."/>
            <person name="Floudas D."/>
            <person name="Copeland A."/>
            <person name="Barry K.W."/>
            <person name="Cichocki N."/>
            <person name="Veneault-Fourrey C."/>
            <person name="LaButti K."/>
            <person name="Lindquist E.A."/>
            <person name="Lipzen A."/>
            <person name="Lundell T."/>
            <person name="Morin E."/>
            <person name="Murat C."/>
            <person name="Sun H."/>
            <person name="Tunlid A."/>
            <person name="Henrissat B."/>
            <person name="Grigoriev I.V."/>
            <person name="Hibbett D.S."/>
            <person name="Martin F."/>
            <person name="Nordberg H.P."/>
            <person name="Cantor M.N."/>
            <person name="Hua S.X."/>
        </authorList>
    </citation>
    <scope>NUCLEOTIDE SEQUENCE [LARGE SCALE GENOMIC DNA]</scope>
    <source>
        <strain evidence="8 9">Marx 270</strain>
    </source>
</reference>
<evidence type="ECO:0000313" key="9">
    <source>
        <dbReference type="Proteomes" id="UP000054217"/>
    </source>
</evidence>
<comment type="similarity">
    <text evidence="1">Belongs to the adrenodoxin/putidaredoxin family.</text>
</comment>